<feature type="region of interest" description="Disordered" evidence="1">
    <location>
        <begin position="645"/>
        <end position="667"/>
    </location>
</feature>
<protein>
    <submittedName>
        <fullName evidence="2">Uncharacterized protein</fullName>
    </submittedName>
</protein>
<comment type="caution">
    <text evidence="2">The sequence shown here is derived from an EMBL/GenBank/DDBJ whole genome shotgun (WGS) entry which is preliminary data.</text>
</comment>
<feature type="compositionally biased region" description="Polar residues" evidence="1">
    <location>
        <begin position="165"/>
        <end position="186"/>
    </location>
</feature>
<evidence type="ECO:0000256" key="1">
    <source>
        <dbReference type="SAM" id="MobiDB-lite"/>
    </source>
</evidence>
<feature type="compositionally biased region" description="Polar residues" evidence="1">
    <location>
        <begin position="140"/>
        <end position="154"/>
    </location>
</feature>
<accession>A0A8H4WQZ7</accession>
<feature type="compositionally biased region" description="Basic and acidic residues" evidence="1">
    <location>
        <begin position="577"/>
        <end position="587"/>
    </location>
</feature>
<feature type="compositionally biased region" description="Polar residues" evidence="1">
    <location>
        <begin position="602"/>
        <end position="631"/>
    </location>
</feature>
<feature type="region of interest" description="Disordered" evidence="1">
    <location>
        <begin position="518"/>
        <end position="545"/>
    </location>
</feature>
<reference evidence="2" key="2">
    <citation type="submission" date="2020-05" db="EMBL/GenBank/DDBJ databases">
        <authorList>
            <person name="Kim H.-S."/>
            <person name="Proctor R.H."/>
            <person name="Brown D.W."/>
        </authorList>
    </citation>
    <scope>NUCLEOTIDE SEQUENCE</scope>
    <source>
        <strain evidence="2">NRRL 45417</strain>
    </source>
</reference>
<sequence length="774" mass="84391">MADQAKTAPAIPPGLHSSRVAPIQALIQQWTPLPPSTKSPEGEFQEKYKEAQARFDAATALTRGHSESPASYTAKVDQVVSCGIRLNELVAEHIALKDDKESKYQQLFLNQQVGLAFRLLDTFGLELGKVVCQQWQMRANKRPSNNPTQPNTVAGSAAEVRTDSHSTPNACPASQSLNPQNATNESPPVPPVPPVAESSKAQEARTNGQSSEKAPQASQAQHKRPASPLHAAPSNPSKRCRSNIPQPPTSLTGDRSIDFDDVYQDGNAETKYIITSHKDSWYILECKECKLHFRTINPIKGARKHLTSEAHGHLQPNHDQTISMLGTRVRRCTKDLADLNNGVTQRPSYQDLGRPSSVPSPEPTSSHREHPRTRSAQVIPGLDPKPGEIYTAFWPTTKEFYAILVLPWGSFHQFGWNMTLKSCSNLLDRDKDIPSCYSYNRDTESVEWTEHYKPGGRSYHKRKYPVLYFDAADVPGKCLVGWVGVDEFRYYDPHDAEIPFKDKVDDFIRRMGERNLLGDGEMDAQATGSASGNASDQQNTAADQPRLGASIRIAIYISDADDDDDETETRRSAVRRQLKEARVKTEPTNEEAMAQPSYAATARTTTNSIGSESTNQLNSLDRTPTVPTSGSRVDANRMLNTAVRKTPAVEGSSIPSSRAPPRPGRQRCDGLPAPCCSGSHPREHQIAPIEGSGPRAPVAVMAPRAPPTANGAAPSARMGNHTALENSDTLDLYGYLSPTNTGNTTTGAAANDGLVQVPPRAGAGSARVAAFRRP</sequence>
<keyword evidence="3" id="KW-1185">Reference proteome</keyword>
<evidence type="ECO:0000313" key="2">
    <source>
        <dbReference type="EMBL" id="KAF4947072.1"/>
    </source>
</evidence>
<feature type="region of interest" description="Disordered" evidence="1">
    <location>
        <begin position="140"/>
        <end position="257"/>
    </location>
</feature>
<feature type="region of interest" description="Disordered" evidence="1">
    <location>
        <begin position="747"/>
        <end position="774"/>
    </location>
</feature>
<feature type="compositionally biased region" description="Polar residues" evidence="1">
    <location>
        <begin position="526"/>
        <end position="542"/>
    </location>
</feature>
<feature type="region of interest" description="Disordered" evidence="1">
    <location>
        <begin position="340"/>
        <end position="383"/>
    </location>
</feature>
<dbReference type="OrthoDB" id="4835412at2759"/>
<proteinExistence type="predicted"/>
<gene>
    <name evidence="2" type="ORF">FGADI_10702</name>
</gene>
<dbReference type="Proteomes" id="UP000604273">
    <property type="component" value="Unassembled WGS sequence"/>
</dbReference>
<feature type="region of interest" description="Disordered" evidence="1">
    <location>
        <begin position="561"/>
        <end position="632"/>
    </location>
</feature>
<organism evidence="2 3">
    <name type="scientific">Fusarium gaditjirri</name>
    <dbReference type="NCBI Taxonomy" id="282569"/>
    <lineage>
        <taxon>Eukaryota</taxon>
        <taxon>Fungi</taxon>
        <taxon>Dikarya</taxon>
        <taxon>Ascomycota</taxon>
        <taxon>Pezizomycotina</taxon>
        <taxon>Sordariomycetes</taxon>
        <taxon>Hypocreomycetidae</taxon>
        <taxon>Hypocreales</taxon>
        <taxon>Nectriaceae</taxon>
        <taxon>Fusarium</taxon>
        <taxon>Fusarium nisikadoi species complex</taxon>
    </lineage>
</organism>
<dbReference type="AlphaFoldDB" id="A0A8H4WQZ7"/>
<name>A0A8H4WQZ7_9HYPO</name>
<feature type="compositionally biased region" description="Polar residues" evidence="1">
    <location>
        <begin position="199"/>
        <end position="220"/>
    </location>
</feature>
<evidence type="ECO:0000313" key="3">
    <source>
        <dbReference type="Proteomes" id="UP000604273"/>
    </source>
</evidence>
<dbReference type="EMBL" id="JABFAI010000297">
    <property type="protein sequence ID" value="KAF4947072.1"/>
    <property type="molecule type" value="Genomic_DNA"/>
</dbReference>
<reference evidence="2" key="1">
    <citation type="journal article" date="2020" name="BMC Genomics">
        <title>Correction to: Identification and distribution of gene clusters required for synthesis of sphingolipid metabolism inhibitors in diverse species of the filamentous fungus Fusarium.</title>
        <authorList>
            <person name="Kim H.S."/>
            <person name="Lohmar J.M."/>
            <person name="Busman M."/>
            <person name="Brown D.W."/>
            <person name="Naumann T.A."/>
            <person name="Divon H.H."/>
            <person name="Lysoe E."/>
            <person name="Uhlig S."/>
            <person name="Proctor R.H."/>
        </authorList>
    </citation>
    <scope>NUCLEOTIDE SEQUENCE</scope>
    <source>
        <strain evidence="2">NRRL 45417</strain>
    </source>
</reference>